<dbReference type="EMBL" id="FMWP01000010">
    <property type="protein sequence ID" value="SCZ87290.1"/>
    <property type="molecule type" value="Genomic_DNA"/>
</dbReference>
<sequence>MTRLDQHRLVLGVGLVIESLENAGSHFPCPLTQELIRHIFWLPTVCLQDSEGTWFRLTTMLPQTLQPQSHIPATASPHAQTDDEDAAAAERALIERRKMLAGEAYDAMQDQGLLEGRLRARHLLHAYNHHPSATYVKGMGGMDYFGPDSRWSILAELFQIPLEKMKKIAIEPPFLLRLWVQYQFYSNFGLTVLECAEVTFGDRVLVAPNVQVYAATHSVDVAERQAGLERAYPVTVGDDCWIGGSAVLIGPCHIGNGCTVAAGAVVRGTFPDNCVIGGTPARILKKLGPPSEQTKN</sequence>
<proteinExistence type="inferred from homology"/>
<evidence type="ECO:0000313" key="5">
    <source>
        <dbReference type="Proteomes" id="UP000249723"/>
    </source>
</evidence>
<evidence type="ECO:0000256" key="1">
    <source>
        <dbReference type="ARBA" id="ARBA00007274"/>
    </source>
</evidence>
<dbReference type="InterPro" id="IPR051159">
    <property type="entry name" value="Hexapeptide_acetyltransf"/>
</dbReference>
<dbReference type="Pfam" id="PF00132">
    <property type="entry name" value="Hexapep"/>
    <property type="match status" value="1"/>
</dbReference>
<dbReference type="CDD" id="cd03357">
    <property type="entry name" value="LbH_MAT_GAT"/>
    <property type="match status" value="1"/>
</dbReference>
<dbReference type="Proteomes" id="UP000249723">
    <property type="component" value="Unassembled WGS sequence"/>
</dbReference>
<dbReference type="GO" id="GO:0008374">
    <property type="term" value="F:O-acyltransferase activity"/>
    <property type="evidence" value="ECO:0007669"/>
    <property type="project" value="TreeGrafter"/>
</dbReference>
<comment type="similarity">
    <text evidence="1">Belongs to the transferase hexapeptide repeat family.</text>
</comment>
<keyword evidence="5" id="KW-1185">Reference proteome</keyword>
<dbReference type="PANTHER" id="PTHR23416:SF23">
    <property type="entry name" value="ACETYLTRANSFERASE C18B11.09C-RELATED"/>
    <property type="match status" value="1"/>
</dbReference>
<feature type="domain" description="Maltose/galactoside acetyltransferase" evidence="3">
    <location>
        <begin position="96"/>
        <end position="162"/>
    </location>
</feature>
<dbReference type="PANTHER" id="PTHR23416">
    <property type="entry name" value="SIALIC ACID SYNTHASE-RELATED"/>
    <property type="match status" value="1"/>
</dbReference>
<evidence type="ECO:0000256" key="2">
    <source>
        <dbReference type="ARBA" id="ARBA00022679"/>
    </source>
</evidence>
<dbReference type="GO" id="GO:0016407">
    <property type="term" value="F:acetyltransferase activity"/>
    <property type="evidence" value="ECO:0007669"/>
    <property type="project" value="InterPro"/>
</dbReference>
<name>A0A2X0N5S2_9BASI</name>
<dbReference type="OrthoDB" id="25818at2759"/>
<dbReference type="SUPFAM" id="SSF51161">
    <property type="entry name" value="Trimeric LpxA-like enzymes"/>
    <property type="match status" value="1"/>
</dbReference>
<gene>
    <name evidence="4" type="ORF">BZ3500_MVSOF-1268-A1-R1_CHR2-2G04756</name>
</gene>
<reference evidence="5" key="1">
    <citation type="submission" date="2016-10" db="EMBL/GenBank/DDBJ databases">
        <authorList>
            <person name="Jeantristanb JTB J.-T."/>
            <person name="Ricardo R."/>
        </authorList>
    </citation>
    <scope>NUCLEOTIDE SEQUENCE [LARGE SCALE GENOMIC DNA]</scope>
</reference>
<keyword evidence="2" id="KW-0808">Transferase</keyword>
<evidence type="ECO:0000313" key="4">
    <source>
        <dbReference type="EMBL" id="SCZ87290.1"/>
    </source>
</evidence>
<evidence type="ECO:0000259" key="3">
    <source>
        <dbReference type="SMART" id="SM01266"/>
    </source>
</evidence>
<protein>
    <submittedName>
        <fullName evidence="4">BZ3500_MvSof-1268-A1-R1_Chr2-2g04756 protein</fullName>
    </submittedName>
</protein>
<organism evidence="4 5">
    <name type="scientific">Microbotryum saponariae</name>
    <dbReference type="NCBI Taxonomy" id="289078"/>
    <lineage>
        <taxon>Eukaryota</taxon>
        <taxon>Fungi</taxon>
        <taxon>Dikarya</taxon>
        <taxon>Basidiomycota</taxon>
        <taxon>Pucciniomycotina</taxon>
        <taxon>Microbotryomycetes</taxon>
        <taxon>Microbotryales</taxon>
        <taxon>Microbotryaceae</taxon>
        <taxon>Microbotryum</taxon>
    </lineage>
</organism>
<dbReference type="Pfam" id="PF12464">
    <property type="entry name" value="Mac"/>
    <property type="match status" value="1"/>
</dbReference>
<dbReference type="AlphaFoldDB" id="A0A2X0N5S2"/>
<accession>A0A2X0N5S2</accession>
<dbReference type="SMART" id="SM01266">
    <property type="entry name" value="Mac"/>
    <property type="match status" value="1"/>
</dbReference>
<dbReference type="InterPro" id="IPR001451">
    <property type="entry name" value="Hexapep"/>
</dbReference>
<dbReference type="STRING" id="289078.A0A2X0N5S2"/>
<dbReference type="Gene3D" id="2.160.10.10">
    <property type="entry name" value="Hexapeptide repeat proteins"/>
    <property type="match status" value="1"/>
</dbReference>
<dbReference type="InterPro" id="IPR024688">
    <property type="entry name" value="Mac_dom"/>
</dbReference>
<dbReference type="InterPro" id="IPR011004">
    <property type="entry name" value="Trimer_LpxA-like_sf"/>
</dbReference>